<dbReference type="Gene3D" id="3.20.20.80">
    <property type="entry name" value="Glycosidases"/>
    <property type="match status" value="1"/>
</dbReference>
<dbReference type="EMBL" id="JAESWC010000002">
    <property type="protein sequence ID" value="MBL4936000.1"/>
    <property type="molecule type" value="Genomic_DNA"/>
</dbReference>
<evidence type="ECO:0000259" key="9">
    <source>
        <dbReference type="Pfam" id="PF08533"/>
    </source>
</evidence>
<keyword evidence="11" id="KW-1185">Reference proteome</keyword>
<dbReference type="RefSeq" id="WP_202748580.1">
    <property type="nucleotide sequence ID" value="NZ_JAESWC010000002.1"/>
</dbReference>
<dbReference type="PANTHER" id="PTHR36447:SF1">
    <property type="entry name" value="BETA-GALACTOSIDASE GANA"/>
    <property type="match status" value="1"/>
</dbReference>
<dbReference type="Pfam" id="PF02449">
    <property type="entry name" value="Glyco_hydro_42"/>
    <property type="match status" value="1"/>
</dbReference>
<comment type="caution">
    <text evidence="10">The sequence shown here is derived from an EMBL/GenBank/DDBJ whole genome shotgun (WGS) entry which is preliminary data.</text>
</comment>
<comment type="similarity">
    <text evidence="2 6">Belongs to the glycosyl hydrolase 42 family.</text>
</comment>
<dbReference type="InterPro" id="IPR017853">
    <property type="entry name" value="GH"/>
</dbReference>
<dbReference type="Pfam" id="PF08532">
    <property type="entry name" value="Glyco_hydro_42M"/>
    <property type="match status" value="1"/>
</dbReference>
<name>A0ABS1T9I0_9CLOT</name>
<dbReference type="Pfam" id="PF08533">
    <property type="entry name" value="Glyco_hydro_42C"/>
    <property type="match status" value="1"/>
</dbReference>
<evidence type="ECO:0000256" key="1">
    <source>
        <dbReference type="ARBA" id="ARBA00001412"/>
    </source>
</evidence>
<keyword evidence="4 6" id="KW-0378">Hydrolase</keyword>
<dbReference type="InterPro" id="IPR013529">
    <property type="entry name" value="Glyco_hydro_42_N"/>
</dbReference>
<dbReference type="InterPro" id="IPR013738">
    <property type="entry name" value="Beta_galactosidase_Trimer"/>
</dbReference>
<evidence type="ECO:0000256" key="5">
    <source>
        <dbReference type="ARBA" id="ARBA00023295"/>
    </source>
</evidence>
<dbReference type="EC" id="3.2.1.23" evidence="3 6"/>
<feature type="domain" description="Beta-galactosidase C-terminal" evidence="9">
    <location>
        <begin position="622"/>
        <end position="677"/>
    </location>
</feature>
<dbReference type="Gene3D" id="3.40.50.880">
    <property type="match status" value="1"/>
</dbReference>
<evidence type="ECO:0000259" key="8">
    <source>
        <dbReference type="Pfam" id="PF08532"/>
    </source>
</evidence>
<evidence type="ECO:0000256" key="4">
    <source>
        <dbReference type="ARBA" id="ARBA00022801"/>
    </source>
</evidence>
<reference evidence="10 11" key="1">
    <citation type="submission" date="2021-01" db="EMBL/GenBank/DDBJ databases">
        <title>Genome public.</title>
        <authorList>
            <person name="Liu C."/>
            <person name="Sun Q."/>
        </authorList>
    </citation>
    <scope>NUCLEOTIDE SEQUENCE [LARGE SCALE GENOMIC DNA]</scope>
    <source>
        <strain evidence="10 11">YIM B02515</strain>
    </source>
</reference>
<comment type="catalytic activity">
    <reaction evidence="1 6">
        <text>Hydrolysis of terminal non-reducing beta-D-galactose residues in beta-D-galactosides.</text>
        <dbReference type="EC" id="3.2.1.23"/>
    </reaction>
</comment>
<evidence type="ECO:0000256" key="6">
    <source>
        <dbReference type="PIRNR" id="PIRNR001084"/>
    </source>
</evidence>
<evidence type="ECO:0000313" key="11">
    <source>
        <dbReference type="Proteomes" id="UP000632377"/>
    </source>
</evidence>
<dbReference type="InterPro" id="IPR003476">
    <property type="entry name" value="Glyco_hydro_42"/>
</dbReference>
<dbReference type="PANTHER" id="PTHR36447">
    <property type="entry name" value="BETA-GALACTOSIDASE GANA"/>
    <property type="match status" value="1"/>
</dbReference>
<dbReference type="SUPFAM" id="SSF51445">
    <property type="entry name" value="(Trans)glycosidases"/>
    <property type="match status" value="1"/>
</dbReference>
<dbReference type="Proteomes" id="UP000632377">
    <property type="component" value="Unassembled WGS sequence"/>
</dbReference>
<evidence type="ECO:0000256" key="3">
    <source>
        <dbReference type="ARBA" id="ARBA00012756"/>
    </source>
</evidence>
<evidence type="ECO:0000256" key="2">
    <source>
        <dbReference type="ARBA" id="ARBA00005940"/>
    </source>
</evidence>
<feature type="domain" description="Glycoside hydrolase family 42 N-terminal" evidence="7">
    <location>
        <begin position="14"/>
        <end position="389"/>
    </location>
</feature>
<sequence>MINNKIKGFFYGADYNPDQWNEEIWEEDIRQMKVHGVNVVTLPVFSWAKLQPSENEFDFSWLDKILNLLYENGIFINMATPTAAQPAWMSKKYPDITRTDIYGRKRKHGGRVNFCPNSLNYRKFSRAIAKEMAEHYKDNPAIVLWHVNNEYGAYCYCENCRKAFIQWLKDKYTTLENLNRCWYTSFWGHTVYDWDEIEVPYALTEILPGALAGRDGTYFQPIAIDYKRFMSNSLLECFNGEVEEIRKYHKETPITTNIWSISHELDLFRWGEQCDIVSWDSYPSNKEHPSEIAFRHDVIRGLKKGKPFLLMEQTPSQQNWQAYNAQKRPGVMRLLSYQCIAHGADGIMFFQWRQSLGACEKYHAAMVPHAGHENTRIGRELTQLGRELKCLQDKIIDSRTEAKAAIIMNWSNWWGVEYSSGPSVDLTYLDRIMKYYKAFYDLKIPLDIVEPTSDLSRYEIVIAPLLYMVSDDAIENIKNFVSRGGTFITTFFSGIVNENDIVRLGGYPGAFKELLGIWVEEVDALYPNMKNGIKTEEQLEENQKIYECQLICEVVHNENAIVLGTFTEDYYQGCAAITENSYGNGKAVYVASEPEDNLIKVLVEKYCKEKNIEPIFKTNADIEITRRVKENNEYIFILNHSNSYQKVSLGDKLYTDLLKGEVLANEVEIGPKGVVILTHLKGGLK</sequence>
<dbReference type="SUPFAM" id="SSF52317">
    <property type="entry name" value="Class I glutamine amidotransferase-like"/>
    <property type="match status" value="1"/>
</dbReference>
<accession>A0ABS1T9I0</accession>
<gene>
    <name evidence="10" type="ORF">JK636_09525</name>
</gene>
<dbReference type="InterPro" id="IPR013739">
    <property type="entry name" value="Beta_galactosidase_C"/>
</dbReference>
<dbReference type="PIRSF" id="PIRSF001084">
    <property type="entry name" value="B-galactosidase"/>
    <property type="match status" value="1"/>
</dbReference>
<evidence type="ECO:0000259" key="7">
    <source>
        <dbReference type="Pfam" id="PF02449"/>
    </source>
</evidence>
<feature type="domain" description="Beta-galactosidase trimerisation" evidence="8">
    <location>
        <begin position="402"/>
        <end position="612"/>
    </location>
</feature>
<evidence type="ECO:0000313" key="10">
    <source>
        <dbReference type="EMBL" id="MBL4936000.1"/>
    </source>
</evidence>
<proteinExistence type="inferred from homology"/>
<dbReference type="InterPro" id="IPR029062">
    <property type="entry name" value="Class_I_gatase-like"/>
</dbReference>
<dbReference type="CDD" id="cd03143">
    <property type="entry name" value="A4_beta-galactosidase_middle_domain"/>
    <property type="match status" value="1"/>
</dbReference>
<keyword evidence="5 6" id="KW-0326">Glycosidase</keyword>
<protein>
    <recommendedName>
        <fullName evidence="3 6">Beta-galactosidase</fullName>
        <shortName evidence="6">Beta-gal</shortName>
        <ecNumber evidence="3 6">3.2.1.23</ecNumber>
    </recommendedName>
</protein>
<dbReference type="InterPro" id="IPR013780">
    <property type="entry name" value="Glyco_hydro_b"/>
</dbReference>
<organism evidence="10 11">
    <name type="scientific">Clostridium rhizosphaerae</name>
    <dbReference type="NCBI Taxonomy" id="2803861"/>
    <lineage>
        <taxon>Bacteria</taxon>
        <taxon>Bacillati</taxon>
        <taxon>Bacillota</taxon>
        <taxon>Clostridia</taxon>
        <taxon>Eubacteriales</taxon>
        <taxon>Clostridiaceae</taxon>
        <taxon>Clostridium</taxon>
    </lineage>
</organism>
<dbReference type="Gene3D" id="2.60.40.1180">
    <property type="entry name" value="Golgi alpha-mannosidase II"/>
    <property type="match status" value="1"/>
</dbReference>